<evidence type="ECO:0008006" key="9">
    <source>
        <dbReference type="Google" id="ProtNLM"/>
    </source>
</evidence>
<dbReference type="Pfam" id="PF03033">
    <property type="entry name" value="Glyco_transf_28"/>
    <property type="match status" value="1"/>
</dbReference>
<protein>
    <recommendedName>
        <fullName evidence="9">UDP-N-acetylglucosamine--N-acetylmuramyl-(pentapeptide) pyrophosphoryl-undecaprenol N-acetylglucosamine transferase</fullName>
    </recommendedName>
</protein>
<keyword evidence="4" id="KW-0812">Transmembrane</keyword>
<dbReference type="CDD" id="cd03785">
    <property type="entry name" value="GT28_MurG"/>
    <property type="match status" value="1"/>
</dbReference>
<dbReference type="Proteomes" id="UP000178577">
    <property type="component" value="Unassembled WGS sequence"/>
</dbReference>
<evidence type="ECO:0000259" key="5">
    <source>
        <dbReference type="Pfam" id="PF03033"/>
    </source>
</evidence>
<comment type="caution">
    <text evidence="7">The sequence shown here is derived from an EMBL/GenBank/DDBJ whole genome shotgun (WGS) entry which is preliminary data.</text>
</comment>
<proteinExistence type="predicted"/>
<dbReference type="GO" id="GO:0016758">
    <property type="term" value="F:hexosyltransferase activity"/>
    <property type="evidence" value="ECO:0007669"/>
    <property type="project" value="InterPro"/>
</dbReference>
<dbReference type="SUPFAM" id="SSF53756">
    <property type="entry name" value="UDP-Glycosyltransferase/glycogen phosphorylase"/>
    <property type="match status" value="1"/>
</dbReference>
<feature type="transmembrane region" description="Helical" evidence="4">
    <location>
        <begin position="75"/>
        <end position="96"/>
    </location>
</feature>
<sequence length="398" mass="44937">MIRKKIVICGGHLTPALALIEEIEKKKNIEIIFFGRKIATEGSSNYSAEYRIISAKKIKFFTLVAGRIQRKFTKYTLTSLVKIPIGFIQSFLYLLLLRPNLIVSFGGYLSTPVIFCGWLLGIESITHEQAIIPGFATKANSLFVKKVFVSWKETAKFFDSRKVEVVGNLVRQSIFQKHPKSSQITAFLKRSKNLIFIAGGNQGSHFLNNLIFHSLDLFKEYFLLHQVGTANFKGDYQRAQEIKNKNYMSCDYIDPDDFGAIASKAKAVICRSGANTVWELALLSKPAILIPLPLSSGNEQLENARILERAGFAKVSSQSKLSTKELTSKIKDIFNNYKNYRKKAHTFSKILQKDANFKVSAYIDHLLGYSERENPGIYAGGENESREAKEENTTAFRQ</sequence>
<accession>A0A1F5GAJ1</accession>
<evidence type="ECO:0000313" key="8">
    <source>
        <dbReference type="Proteomes" id="UP000178577"/>
    </source>
</evidence>
<evidence type="ECO:0000259" key="6">
    <source>
        <dbReference type="Pfam" id="PF04101"/>
    </source>
</evidence>
<feature type="compositionally biased region" description="Basic and acidic residues" evidence="3">
    <location>
        <begin position="383"/>
        <end position="392"/>
    </location>
</feature>
<name>A0A1F5GAJ1_9BACT</name>
<dbReference type="PANTHER" id="PTHR21015:SF27">
    <property type="entry name" value="UDP-N-ACETYLGLUCOSAMINE--N-ACETYLMURAMYL-(PENTAPEPTIDE) PYROPHOSPHORYL-UNDECAPRENOL N-ACETYLGLUCOSAMINE TRANSFERASE"/>
    <property type="match status" value="1"/>
</dbReference>
<feature type="region of interest" description="Disordered" evidence="3">
    <location>
        <begin position="377"/>
        <end position="398"/>
    </location>
</feature>
<dbReference type="InterPro" id="IPR007235">
    <property type="entry name" value="Glyco_trans_28_C"/>
</dbReference>
<dbReference type="Pfam" id="PF04101">
    <property type="entry name" value="Glyco_tran_28_C"/>
    <property type="match status" value="1"/>
</dbReference>
<evidence type="ECO:0000256" key="3">
    <source>
        <dbReference type="SAM" id="MobiDB-lite"/>
    </source>
</evidence>
<dbReference type="GO" id="GO:0005975">
    <property type="term" value="P:carbohydrate metabolic process"/>
    <property type="evidence" value="ECO:0007669"/>
    <property type="project" value="InterPro"/>
</dbReference>
<evidence type="ECO:0000256" key="4">
    <source>
        <dbReference type="SAM" id="Phobius"/>
    </source>
</evidence>
<evidence type="ECO:0000256" key="1">
    <source>
        <dbReference type="ARBA" id="ARBA00022676"/>
    </source>
</evidence>
<dbReference type="InterPro" id="IPR004276">
    <property type="entry name" value="GlycoTrans_28_N"/>
</dbReference>
<keyword evidence="4" id="KW-0472">Membrane</keyword>
<gene>
    <name evidence="7" type="ORF">A2693_01255</name>
</gene>
<keyword evidence="1" id="KW-0328">Glycosyltransferase</keyword>
<dbReference type="EMBL" id="MFAY01000025">
    <property type="protein sequence ID" value="OGD88847.1"/>
    <property type="molecule type" value="Genomic_DNA"/>
</dbReference>
<keyword evidence="4" id="KW-1133">Transmembrane helix</keyword>
<reference evidence="7 8" key="1">
    <citation type="journal article" date="2016" name="Nat. Commun.">
        <title>Thousands of microbial genomes shed light on interconnected biogeochemical processes in an aquifer system.</title>
        <authorList>
            <person name="Anantharaman K."/>
            <person name="Brown C.T."/>
            <person name="Hug L.A."/>
            <person name="Sharon I."/>
            <person name="Castelle C.J."/>
            <person name="Probst A.J."/>
            <person name="Thomas B.C."/>
            <person name="Singh A."/>
            <person name="Wilkins M.J."/>
            <person name="Karaoz U."/>
            <person name="Brodie E.L."/>
            <person name="Williams K.H."/>
            <person name="Hubbard S.S."/>
            <person name="Banfield J.F."/>
        </authorList>
    </citation>
    <scope>NUCLEOTIDE SEQUENCE [LARGE SCALE GENOMIC DNA]</scope>
</reference>
<dbReference type="Gene3D" id="3.40.50.2000">
    <property type="entry name" value="Glycogen Phosphorylase B"/>
    <property type="match status" value="2"/>
</dbReference>
<feature type="domain" description="Glycosyltransferase family 28 N-terminal" evidence="5">
    <location>
        <begin position="10"/>
        <end position="148"/>
    </location>
</feature>
<dbReference type="AlphaFoldDB" id="A0A1F5GAJ1"/>
<dbReference type="GO" id="GO:1901137">
    <property type="term" value="P:carbohydrate derivative biosynthetic process"/>
    <property type="evidence" value="ECO:0007669"/>
    <property type="project" value="UniProtKB-ARBA"/>
</dbReference>
<evidence type="ECO:0000256" key="2">
    <source>
        <dbReference type="ARBA" id="ARBA00022679"/>
    </source>
</evidence>
<feature type="domain" description="Glycosyl transferase family 28 C-terminal" evidence="6">
    <location>
        <begin position="195"/>
        <end position="347"/>
    </location>
</feature>
<organism evidence="7 8">
    <name type="scientific">Candidatus Curtissbacteria bacterium RIFCSPHIGHO2_01_FULL_40_12</name>
    <dbReference type="NCBI Taxonomy" id="1797710"/>
    <lineage>
        <taxon>Bacteria</taxon>
        <taxon>Candidatus Curtissiibacteriota</taxon>
    </lineage>
</organism>
<dbReference type="PANTHER" id="PTHR21015">
    <property type="entry name" value="UDP-N-ACETYLGLUCOSAMINE--N-ACETYLMURAMYL-(PENTAPEPTIDE) PYROPHOSPHORYL-UNDECAPRENOL N-ACETYLGLUCOSAMINE TRANSFERASE 1"/>
    <property type="match status" value="1"/>
</dbReference>
<keyword evidence="2" id="KW-0808">Transferase</keyword>
<evidence type="ECO:0000313" key="7">
    <source>
        <dbReference type="EMBL" id="OGD88847.1"/>
    </source>
</evidence>